<dbReference type="InterPro" id="IPR011051">
    <property type="entry name" value="RmlC_Cupin_sf"/>
</dbReference>
<gene>
    <name evidence="1" type="ORF">MB84_17600</name>
</gene>
<dbReference type="AlphaFoldDB" id="A0A0E3YDW1"/>
<dbReference type="HOGENOM" id="CLU_1228923_0_0_4"/>
<accession>A0A0E3YDW1</accession>
<dbReference type="PATRIC" id="fig|573737.6.peg.4468"/>
<evidence type="ECO:0000313" key="1">
    <source>
        <dbReference type="EMBL" id="AKC70902.1"/>
    </source>
</evidence>
<proteinExistence type="predicted"/>
<dbReference type="Proteomes" id="UP000035050">
    <property type="component" value="Chromosome"/>
</dbReference>
<keyword evidence="2" id="KW-1185">Reference proteome</keyword>
<dbReference type="EMBL" id="CP011253">
    <property type="protein sequence ID" value="AKC70902.1"/>
    <property type="molecule type" value="Genomic_DNA"/>
</dbReference>
<evidence type="ECO:0000313" key="2">
    <source>
        <dbReference type="Proteomes" id="UP000035050"/>
    </source>
</evidence>
<evidence type="ECO:0008006" key="3">
    <source>
        <dbReference type="Google" id="ProtNLM"/>
    </source>
</evidence>
<dbReference type="KEGG" id="pox:MB84_17600"/>
<name>A0A0E3YDW1_9BURK</name>
<reference evidence="1" key="1">
    <citation type="submission" date="2016-06" db="EMBL/GenBank/DDBJ databases">
        <title>Pandoraea oxalativorans DSM 23570 Genome Sequencing.</title>
        <authorList>
            <person name="Ee R."/>
            <person name="Lim Y.-L."/>
            <person name="Yong D."/>
            <person name="Yin W.-F."/>
            <person name="Chan K.-G."/>
        </authorList>
    </citation>
    <scope>NUCLEOTIDE SEQUENCE</scope>
    <source>
        <strain evidence="1">DSM 23570</strain>
    </source>
</reference>
<protein>
    <recommendedName>
        <fullName evidence="3">Cupin 2 conserved barrel domain-containing protein</fullName>
    </recommendedName>
</protein>
<dbReference type="SUPFAM" id="SSF51182">
    <property type="entry name" value="RmlC-like cupins"/>
    <property type="match status" value="1"/>
</dbReference>
<sequence>MVGANDWLQEIEVKPFQLRLYEDVIAPNHPPVYLPSARRAIYVVRGDVAIEFDTGAQHHPAESAWLGDDSVALIAGGEGATLWRWELMSGNEPTPGEIASAPGASSTLKLDAPVELDPRQQWLMRCDKVQFPPGGVAHTHVHQGPGVRCTLEGEITIETLGASHTHAAGQAWLELGHAPVLAPTTEARDTTFIRCFILPRACRNRSSIRYVRPEDANKNKPQRYHVFGERFISLDAQ</sequence>
<organism evidence="1 2">
    <name type="scientific">Pandoraea oxalativorans</name>
    <dbReference type="NCBI Taxonomy" id="573737"/>
    <lineage>
        <taxon>Bacteria</taxon>
        <taxon>Pseudomonadati</taxon>
        <taxon>Pseudomonadota</taxon>
        <taxon>Betaproteobacteria</taxon>
        <taxon>Burkholderiales</taxon>
        <taxon>Burkholderiaceae</taxon>
        <taxon>Pandoraea</taxon>
    </lineage>
</organism>